<dbReference type="EMBL" id="LR798292">
    <property type="protein sequence ID" value="CAB5221329.1"/>
    <property type="molecule type" value="Genomic_DNA"/>
</dbReference>
<gene>
    <name evidence="1" type="ORF">UFOVP244_137</name>
</gene>
<reference evidence="1" key="1">
    <citation type="submission" date="2020-05" db="EMBL/GenBank/DDBJ databases">
        <authorList>
            <person name="Chiriac C."/>
            <person name="Salcher M."/>
            <person name="Ghai R."/>
            <person name="Kavagutti S V."/>
        </authorList>
    </citation>
    <scope>NUCLEOTIDE SEQUENCE</scope>
</reference>
<protein>
    <submittedName>
        <fullName evidence="1">Uncharacterized protein</fullName>
    </submittedName>
</protein>
<name>A0A6J7WTB3_9CAUD</name>
<accession>A0A6J7WTB3</accession>
<evidence type="ECO:0000313" key="1">
    <source>
        <dbReference type="EMBL" id="CAB5221329.1"/>
    </source>
</evidence>
<organism evidence="1">
    <name type="scientific">uncultured Caudovirales phage</name>
    <dbReference type="NCBI Taxonomy" id="2100421"/>
    <lineage>
        <taxon>Viruses</taxon>
        <taxon>Duplodnaviria</taxon>
        <taxon>Heunggongvirae</taxon>
        <taxon>Uroviricota</taxon>
        <taxon>Caudoviricetes</taxon>
        <taxon>Peduoviridae</taxon>
        <taxon>Maltschvirus</taxon>
        <taxon>Maltschvirus maltsch</taxon>
    </lineage>
</organism>
<proteinExistence type="predicted"/>
<sequence>MSTIHVKTKTKQRLDKTLIIEMLEKSSGISDVKKLLETESGSEYTSELIIVFDLEFLAGET</sequence>